<proteinExistence type="predicted"/>
<evidence type="ECO:0000313" key="2">
    <source>
        <dbReference type="EMBL" id="ORD96219.1"/>
    </source>
</evidence>
<gene>
    <name evidence="2" type="ORF">HERIO_1829</name>
</gene>
<dbReference type="AlphaFoldDB" id="A0A1X0Q8U5"/>
<comment type="caution">
    <text evidence="2">The sequence shown here is derived from an EMBL/GenBank/DDBJ whole genome shotgun (WGS) entry which is preliminary data.</text>
</comment>
<feature type="region of interest" description="Disordered" evidence="1">
    <location>
        <begin position="27"/>
        <end position="78"/>
    </location>
</feature>
<reference evidence="2 3" key="1">
    <citation type="journal article" date="2017" name="Environ. Microbiol.">
        <title>Decay of the glycolytic pathway and adaptation to intranuclear parasitism within Enterocytozoonidae microsporidia.</title>
        <authorList>
            <person name="Wiredu Boakye D."/>
            <person name="Jaroenlak P."/>
            <person name="Prachumwat A."/>
            <person name="Williams T.A."/>
            <person name="Bateman K.S."/>
            <person name="Itsathitphaisarn O."/>
            <person name="Sritunyalucksana K."/>
            <person name="Paszkiewicz K.H."/>
            <person name="Moore K.A."/>
            <person name="Stentiford G.D."/>
            <person name="Williams B.A."/>
        </authorList>
    </citation>
    <scope>NUCLEOTIDE SEQUENCE [LARGE SCALE GENOMIC DNA]</scope>
    <source>
        <strain evidence="2 3">GB1</strain>
    </source>
</reference>
<dbReference type="EMBL" id="LVKB01000114">
    <property type="protein sequence ID" value="ORD96219.1"/>
    <property type="molecule type" value="Genomic_DNA"/>
</dbReference>
<dbReference type="Proteomes" id="UP000192356">
    <property type="component" value="Unassembled WGS sequence"/>
</dbReference>
<evidence type="ECO:0000256" key="1">
    <source>
        <dbReference type="SAM" id="MobiDB-lite"/>
    </source>
</evidence>
<keyword evidence="3" id="KW-1185">Reference proteome</keyword>
<sequence length="386" mass="46310">MIWNLIFLKFTNNSDEASFELVDKLNTNSKQEESESSNQPFPEKAIEIAKSDSEEEPLLKRQKTEETSKMSCKNRPEKLEESSEVDELVKLKNSVSLDEIKVIVKFEEGEELLQSEELEKPRSTQSIIQYSHITEETFNFFVELPKKFGESFSDDINQQYKNEFCRIIQRRDILFPTTTYEFYKILKTQAFNNSKLIEITNLDFNADQNDSNKLNYFECFLLRFVHILTYQYYKDYKKENIEVVNVLIDLLNKYIKFYFYFLKLKEMVIMINNDDLDNLQNTKEEFIDFINENFLCHINSFTKEEKYSKCAKIIISINRILKYSKNFSHKKIRNFIMFKYVKDVSKIFDDKLDKKQKIKILQSISYMFQWYIHYSCKTDLILTKNC</sequence>
<organism evidence="2 3">
    <name type="scientific">Hepatospora eriocheir</name>
    <dbReference type="NCBI Taxonomy" id="1081669"/>
    <lineage>
        <taxon>Eukaryota</taxon>
        <taxon>Fungi</taxon>
        <taxon>Fungi incertae sedis</taxon>
        <taxon>Microsporidia</taxon>
        <taxon>Hepatosporidae</taxon>
        <taxon>Hepatospora</taxon>
    </lineage>
</organism>
<feature type="compositionally biased region" description="Basic and acidic residues" evidence="1">
    <location>
        <begin position="44"/>
        <end position="78"/>
    </location>
</feature>
<accession>A0A1X0Q8U5</accession>
<dbReference type="VEuPathDB" id="MicrosporidiaDB:HERIO_1829"/>
<name>A0A1X0Q8U5_9MICR</name>
<evidence type="ECO:0000313" key="3">
    <source>
        <dbReference type="Proteomes" id="UP000192356"/>
    </source>
</evidence>
<protein>
    <submittedName>
        <fullName evidence="2">Uncharacterized protein</fullName>
    </submittedName>
</protein>
<dbReference type="VEuPathDB" id="MicrosporidiaDB:A0H76_989"/>